<dbReference type="GO" id="GO:0046872">
    <property type="term" value="F:metal ion binding"/>
    <property type="evidence" value="ECO:0007669"/>
    <property type="project" value="InterPro"/>
</dbReference>
<dbReference type="RefSeq" id="XP_013270315.1">
    <property type="nucleotide sequence ID" value="XM_013414861.1"/>
</dbReference>
<feature type="coiled-coil region" evidence="8">
    <location>
        <begin position="1096"/>
        <end position="1140"/>
    </location>
</feature>
<dbReference type="InterPro" id="IPR000089">
    <property type="entry name" value="Biotin_lipoyl"/>
</dbReference>
<dbReference type="InterPro" id="IPR003833">
    <property type="entry name" value="CT_C_D"/>
</dbReference>
<dbReference type="InterPro" id="IPR005481">
    <property type="entry name" value="BC-like_N"/>
</dbReference>
<dbReference type="PROSITE" id="PS00866">
    <property type="entry name" value="CPSASE_1"/>
    <property type="match status" value="1"/>
</dbReference>
<proteinExistence type="predicted"/>
<accession>A0A0D2IBI1</accession>
<dbReference type="InterPro" id="IPR005479">
    <property type="entry name" value="CPAse_ATP-bd"/>
</dbReference>
<dbReference type="Gene3D" id="2.40.100.10">
    <property type="entry name" value="Cyclophilin-like"/>
    <property type="match status" value="2"/>
</dbReference>
<protein>
    <submittedName>
        <fullName evidence="12">Urea carboxylase</fullName>
    </submittedName>
</protein>
<dbReference type="EMBL" id="KN847479">
    <property type="protein sequence ID" value="KIX03179.1"/>
    <property type="molecule type" value="Genomic_DNA"/>
</dbReference>
<dbReference type="InterPro" id="IPR011764">
    <property type="entry name" value="Biotin_carboxylation_dom"/>
</dbReference>
<dbReference type="Pfam" id="PF02682">
    <property type="entry name" value="CT_C_D"/>
    <property type="match status" value="1"/>
</dbReference>
<dbReference type="CDD" id="cd06850">
    <property type="entry name" value="biotinyl_domain"/>
    <property type="match status" value="1"/>
</dbReference>
<dbReference type="Gene3D" id="3.30.1360.40">
    <property type="match status" value="1"/>
</dbReference>
<dbReference type="Pfam" id="PF02786">
    <property type="entry name" value="CPSase_L_D2"/>
    <property type="match status" value="1"/>
</dbReference>
<dbReference type="InterPro" id="IPR003778">
    <property type="entry name" value="CT_A_B"/>
</dbReference>
<dbReference type="Gene3D" id="3.30.470.20">
    <property type="entry name" value="ATP-grasp fold, B domain"/>
    <property type="match status" value="1"/>
</dbReference>
<dbReference type="InterPro" id="IPR011053">
    <property type="entry name" value="Single_hybrid_motif"/>
</dbReference>
<feature type="domain" description="Biotin carboxylation" evidence="11">
    <location>
        <begin position="3"/>
        <end position="459"/>
    </location>
</feature>
<dbReference type="SUPFAM" id="SSF50891">
    <property type="entry name" value="Cyclophilin-like"/>
    <property type="match status" value="2"/>
</dbReference>
<evidence type="ECO:0000256" key="5">
    <source>
        <dbReference type="ARBA" id="ARBA00022840"/>
    </source>
</evidence>
<dbReference type="FunFam" id="3.30.1490.20:FF:000003">
    <property type="entry name" value="acetyl-CoA carboxylase isoform X1"/>
    <property type="match status" value="1"/>
</dbReference>
<dbReference type="SUPFAM" id="SSF51246">
    <property type="entry name" value="Rudiment single hybrid motif"/>
    <property type="match status" value="1"/>
</dbReference>
<dbReference type="SUPFAM" id="SSF56059">
    <property type="entry name" value="Glutathione synthetase ATP-binding domain-like"/>
    <property type="match status" value="1"/>
</dbReference>
<dbReference type="GeneID" id="25294802"/>
<evidence type="ECO:0000256" key="1">
    <source>
        <dbReference type="ARBA" id="ARBA00001953"/>
    </source>
</evidence>
<evidence type="ECO:0000256" key="2">
    <source>
        <dbReference type="ARBA" id="ARBA00022598"/>
    </source>
</evidence>
<dbReference type="SUPFAM" id="SSF52440">
    <property type="entry name" value="PreATP-grasp domain"/>
    <property type="match status" value="1"/>
</dbReference>
<evidence type="ECO:0000259" key="10">
    <source>
        <dbReference type="PROSITE" id="PS50975"/>
    </source>
</evidence>
<dbReference type="SMART" id="SM00796">
    <property type="entry name" value="AHS1"/>
    <property type="match status" value="1"/>
</dbReference>
<evidence type="ECO:0000256" key="7">
    <source>
        <dbReference type="PROSITE-ProRule" id="PRU00409"/>
    </source>
</evidence>
<keyword evidence="5 7" id="KW-0067">ATP-binding</keyword>
<evidence type="ECO:0000256" key="3">
    <source>
        <dbReference type="ARBA" id="ARBA00022741"/>
    </source>
</evidence>
<evidence type="ECO:0000259" key="9">
    <source>
        <dbReference type="PROSITE" id="PS50968"/>
    </source>
</evidence>
<dbReference type="STRING" id="1442369.A0A0D2IBI1"/>
<dbReference type="Pfam" id="PF00289">
    <property type="entry name" value="Biotin_carb_N"/>
    <property type="match status" value="1"/>
</dbReference>
<dbReference type="Pfam" id="PF00364">
    <property type="entry name" value="Biotin_lipoyl"/>
    <property type="match status" value="1"/>
</dbReference>
<dbReference type="PANTHER" id="PTHR18866">
    <property type="entry name" value="CARBOXYLASE:PYRUVATE/ACETYL-COA/PROPIONYL-COA CARBOXYLASE"/>
    <property type="match status" value="1"/>
</dbReference>
<sequence>MEKLKTLLVANRGEIAVRICKTARRLGIKTISIYTSTDAASAHVGAADEAVLLSGPDAKGYIDEKHIVELAKAKGADAVIPGYGFLSENTHFARQVAEAGMAFVGPSPKCIEDFGIKHTARDLAAKVDVPIVPGTKGLVGSEEEAVDEAKKLGFPVMLKATAGGGGMGLLTCYGENDVRQSFKTVQSRGETLFKNSGLFIEKYYPSSHHIEVQVFGNGLGQAVHFGERECSIQRRHQKVIEECPSPFVMKHPELREILGSAAVRLAESTKYGSAGTVEYLVDDESGDYFFLEMNTRLQVEHGITEMCYGVDLVELMLKQADAELCGKGGLPGDHLHSIRLKGPTGAAVEVRVYAENPAKGYAPSPGTLQHVSWKEVPGSRIDGWVHTGTKVTSFYDPLLAKVMVHASNRDEAIRGISEMLENSKIFGPPTNMDFLAAILQDHTFKSGKTLTRFLDSFQYQPAAIDVLQGGAYTLIEDWPGRPTIGRGFSHSGPMDPLAFRIANALVGNPPGKEGIEITLSGPDLRFLGPAIVAICGAPMDVKLDGAPVSMWTRMKIEANQRLTIGKTTGGGCRSYLAIYGGLPSIATWFGSKSTAPMTAVGGYQGRALAAGDLLGITKDLPEIQGELKLPEYLIPQYPAEWDLFAMPGPYDEGFIAAESIEEFYNSTWTISHNAARGGIRLIGPKPKWARTDGGEGGAHPSNVIEYGYPVGTVNWTGDDPCLFPIDAPDFGGFVSATTIVKADYWRLGQMKAGNKLRFKRVSYQDAIAKRKAVEEFLGWIHDCCNGKASFDDVFSLRYQGLPPSVENKGWEPAVIHQIKEEGNRPLVSYRQGGDDFILIDYGHGSFDLNYRCRAVALYRKLRESTGDISFSSGALHTGMACGNSLMLYYDSMKVNRQKMLDYLLKLETELGDLSEARFPSRKYKLPITFESKRQKESLQRYMETQRPYASYLPDPLEFVAKNNAFTMQQLRDVFTKSSLMVVAVGFFVALPIALPIDPRQRIQCPKMNPSRVHTPEGQVGWGGSCMALYNVESPGGYMNTGLSIPGADILGFKKGYNSEKPWLFEDFDQITFYEVTESEYEGMMATFRSGRYEYEYEDTEFDMKEHNQLLKDTKDEVKEIRAKQREAQAEMDKLEKELLEKWNKEKEAAKVSLDTVEGLLHDPDIIAVEAPLNANVWKVEVKEGDSVKVEQVVSILEAMKLEIPVKTEPIMEGATVEKMLVKPNDVVQAGNPLMLLRKPKKT</sequence>
<evidence type="ECO:0000256" key="4">
    <source>
        <dbReference type="ARBA" id="ARBA00022801"/>
    </source>
</evidence>
<dbReference type="Pfam" id="PF02785">
    <property type="entry name" value="Biotin_carb_C"/>
    <property type="match status" value="1"/>
</dbReference>
<dbReference type="GO" id="GO:0016787">
    <property type="term" value="F:hydrolase activity"/>
    <property type="evidence" value="ECO:0007669"/>
    <property type="project" value="UniProtKB-KW"/>
</dbReference>
<keyword evidence="8" id="KW-0175">Coiled coil</keyword>
<evidence type="ECO:0000256" key="6">
    <source>
        <dbReference type="ARBA" id="ARBA00023267"/>
    </source>
</evidence>
<reference evidence="12 13" key="1">
    <citation type="submission" date="2015-01" db="EMBL/GenBank/DDBJ databases">
        <title>The Genome Sequence of Rhinocladiella mackenzie CBS 650.93.</title>
        <authorList>
            <consortium name="The Broad Institute Genomics Platform"/>
            <person name="Cuomo C."/>
            <person name="de Hoog S."/>
            <person name="Gorbushina A."/>
            <person name="Stielow B."/>
            <person name="Teixiera M."/>
            <person name="Abouelleil A."/>
            <person name="Chapman S.B."/>
            <person name="Priest M."/>
            <person name="Young S.K."/>
            <person name="Wortman J."/>
            <person name="Nusbaum C."/>
            <person name="Birren B."/>
        </authorList>
    </citation>
    <scope>NUCLEOTIDE SEQUENCE [LARGE SCALE GENOMIC DNA]</scope>
    <source>
        <strain evidence="12 13">CBS 650.93</strain>
    </source>
</reference>
<dbReference type="InterPro" id="IPR050856">
    <property type="entry name" value="Biotin_carboxylase_complex"/>
</dbReference>
<keyword evidence="2" id="KW-0436">Ligase</keyword>
<dbReference type="HOGENOM" id="CLU_002162_0_1_1"/>
<evidence type="ECO:0000259" key="11">
    <source>
        <dbReference type="PROSITE" id="PS50979"/>
    </source>
</evidence>
<keyword evidence="13" id="KW-1185">Reference proteome</keyword>
<dbReference type="Gene3D" id="2.40.50.100">
    <property type="match status" value="1"/>
</dbReference>
<evidence type="ECO:0000313" key="13">
    <source>
        <dbReference type="Proteomes" id="UP000053617"/>
    </source>
</evidence>
<dbReference type="PANTHER" id="PTHR18866:SF128">
    <property type="entry name" value="UREA AMIDOLYASE"/>
    <property type="match status" value="1"/>
</dbReference>
<name>A0A0D2IBI1_9EURO</name>
<comment type="cofactor">
    <cofactor evidence="1">
        <name>biotin</name>
        <dbReference type="ChEBI" id="CHEBI:57586"/>
    </cofactor>
</comment>
<dbReference type="PROSITE" id="PS50968">
    <property type="entry name" value="BIOTINYL_LIPOYL"/>
    <property type="match status" value="1"/>
</dbReference>
<evidence type="ECO:0000313" key="12">
    <source>
        <dbReference type="EMBL" id="KIX03179.1"/>
    </source>
</evidence>
<dbReference type="SMART" id="SM00878">
    <property type="entry name" value="Biotin_carb_C"/>
    <property type="match status" value="1"/>
</dbReference>
<gene>
    <name evidence="12" type="ORF">Z518_06731</name>
</gene>
<organism evidence="12 13">
    <name type="scientific">Rhinocladiella mackenziei CBS 650.93</name>
    <dbReference type="NCBI Taxonomy" id="1442369"/>
    <lineage>
        <taxon>Eukaryota</taxon>
        <taxon>Fungi</taxon>
        <taxon>Dikarya</taxon>
        <taxon>Ascomycota</taxon>
        <taxon>Pezizomycotina</taxon>
        <taxon>Eurotiomycetes</taxon>
        <taxon>Chaetothyriomycetidae</taxon>
        <taxon>Chaetothyriales</taxon>
        <taxon>Herpotrichiellaceae</taxon>
        <taxon>Rhinocladiella</taxon>
    </lineage>
</organism>
<dbReference type="GO" id="GO:0016874">
    <property type="term" value="F:ligase activity"/>
    <property type="evidence" value="ECO:0007669"/>
    <property type="project" value="UniProtKB-KW"/>
</dbReference>
<keyword evidence="6" id="KW-0092">Biotin</keyword>
<dbReference type="PROSITE" id="PS00867">
    <property type="entry name" value="CPSASE_2"/>
    <property type="match status" value="1"/>
</dbReference>
<dbReference type="AlphaFoldDB" id="A0A0D2IBI1"/>
<feature type="domain" description="ATP-grasp" evidence="10">
    <location>
        <begin position="121"/>
        <end position="321"/>
    </location>
</feature>
<dbReference type="SUPFAM" id="SSF51230">
    <property type="entry name" value="Single hybrid motif"/>
    <property type="match status" value="1"/>
</dbReference>
<dbReference type="InterPro" id="IPR005482">
    <property type="entry name" value="Biotin_COase_C"/>
</dbReference>
<dbReference type="GO" id="GO:0005524">
    <property type="term" value="F:ATP binding"/>
    <property type="evidence" value="ECO:0007669"/>
    <property type="project" value="UniProtKB-UniRule"/>
</dbReference>
<keyword evidence="3 7" id="KW-0547">Nucleotide-binding</keyword>
<dbReference type="VEuPathDB" id="FungiDB:Z518_06731"/>
<dbReference type="InterPro" id="IPR029000">
    <property type="entry name" value="Cyclophilin-like_dom_sf"/>
</dbReference>
<evidence type="ECO:0000256" key="8">
    <source>
        <dbReference type="SAM" id="Coils"/>
    </source>
</evidence>
<dbReference type="InterPro" id="IPR016185">
    <property type="entry name" value="PreATP-grasp_dom_sf"/>
</dbReference>
<dbReference type="PROSITE" id="PS50979">
    <property type="entry name" value="BC"/>
    <property type="match status" value="1"/>
</dbReference>
<dbReference type="SMART" id="SM00797">
    <property type="entry name" value="AHS2"/>
    <property type="match status" value="1"/>
</dbReference>
<dbReference type="InterPro" id="IPR011761">
    <property type="entry name" value="ATP-grasp"/>
</dbReference>
<dbReference type="OrthoDB" id="196847at2759"/>
<dbReference type="InterPro" id="IPR011054">
    <property type="entry name" value="Rudment_hybrid_motif"/>
</dbReference>
<dbReference type="Proteomes" id="UP000053617">
    <property type="component" value="Unassembled WGS sequence"/>
</dbReference>
<dbReference type="PROSITE" id="PS50975">
    <property type="entry name" value="ATP_GRASP"/>
    <property type="match status" value="1"/>
</dbReference>
<dbReference type="Pfam" id="PF02626">
    <property type="entry name" value="CT_A_B"/>
    <property type="match status" value="1"/>
</dbReference>
<feature type="domain" description="Lipoyl-binding" evidence="9">
    <location>
        <begin position="1157"/>
        <end position="1237"/>
    </location>
</feature>
<dbReference type="SUPFAM" id="SSF160467">
    <property type="entry name" value="PH0987 N-terminal domain-like"/>
    <property type="match status" value="1"/>
</dbReference>
<keyword evidence="4" id="KW-0378">Hydrolase</keyword>